<dbReference type="OrthoDB" id="2020972at2759"/>
<feature type="compositionally biased region" description="Basic and acidic residues" evidence="9">
    <location>
        <begin position="286"/>
        <end position="304"/>
    </location>
</feature>
<feature type="compositionally biased region" description="Basic residues" evidence="9">
    <location>
        <begin position="208"/>
        <end position="223"/>
    </location>
</feature>
<keyword evidence="4" id="KW-0378">Hydrolase</keyword>
<feature type="compositionally biased region" description="Polar residues" evidence="9">
    <location>
        <begin position="1319"/>
        <end position="1334"/>
    </location>
</feature>
<comment type="similarity">
    <text evidence="2">Belongs to the SNF2/RAD54 helicase family.</text>
</comment>
<feature type="region of interest" description="Disordered" evidence="9">
    <location>
        <begin position="441"/>
        <end position="467"/>
    </location>
</feature>
<sequence>MKRRSDPRFIEDSESTLNHILHHRIPRICEALAQSGATKIGDLLRVSASLEVACCDARKLMWQINLLQGLKPAPPDPSLIPLNTKAKLAHKADESGSDESLSSDQGWSSVMSDDETEMVHSDSDWSDFIVADDAIGDERVASEDHSDEDHHLYSSSQEIEEESNESQSSSSSLVRQQKRPRDSSESDESETSTKQRISKSSTVPGKHTTFKRSKRHRLRKIKHVHDEEGSAMSTQDSETDTTAIPQTSSQRKHVKQSDHGRSRKYSEADAREHESDASLILLSESSRSEFDNEKSESENEKSGFDELKKHLKQRAVLDASSVDDQSIRHLLETYLSEQTLPHVTNIFSKMSNASILDLFLSLNITSSDDLSTDEQELLEELKPIFFQLSGEKDIPEMVTEGEQQLDIINGLQVVRDILSERAHKKKSTRRRKVVRRLHKNKRVSLSDDESDNSDEEKDSEEVNSSTTDALLVSKKGFRKIWDESKTVASMRKHHQEMWKEIEARAETELNEKQESHTEVTLNVGDVETAKRVTIDPHLARHLKKHQIDGIRFLWRQTMMLETGGVLGHAMGLGKTLQVITYLHTIFREIANDNPDLPEKVKPGRFLILAPVTTLKNWENEFKAWIPRSDQSLMRQVINYSSAKASGGFSRETLLRTWFKRGGVLLMGYEMFRQAVKNMDSSSHPIRKWLIDPGPSVVIIDEGHKIKSNKSQLSSVVKLFDTKFRICMTGYPLQNNLDEYYCMIDFIYPGYLGTLPEFRNAYKNPIEYFYEDISPAERFISRRQLYKLQRTLADLIHRFVYFLRDTAILQSELKPKTEFDVFCKLTTEQYDAYKLCLDDARVGKNLSPIQAFQVLRNLCNHPAALLEQLQNGQGRTSDYFNQTTKKIDSNLMTETPNVGSSASSSPDTPNASPVLPGLNAVSGSEKMFDEEEVTIPKEVASAFQATREYLQNISDLKSIEHSCKCTVMMELVKESLKVDDKLIIFSHSIPSLNYIGRVMKKENIDTLRIDGSTPVIAASIGINLVSANRVIIYDLDWNPCHNEQAVARAYRFGQKKDVFVYRLQTYDTIEQTIFGINVHKAGISRQVLYRVVDDKTLKPQKLVVMKAFYKLPAPSPIEPLKESTYIAIEDPVLKVVAEACKDKLADLQLHTSYTTEYLHEELNEKQKEEIEQQLTLENRIRNGEVVEGVAATQEIITIADTSPEIGVAAPSPLPPQLHTSIPAYHRPPSHNSSLGVSFSSIRSIPQPNYSTQYSSSASLSGTNSQYRQAIFAPSATASTELKQPLPQTVNRFMNSSEQPYQESHHSQSTSDLPRNKENTADTSSNIPYTFRGPNNTAYPNGPLYYREDTSMDTAEHFRQQVEKFKLQMKDYGNKFPGGTSSGNLPNNASLQ</sequence>
<dbReference type="Gene3D" id="3.40.50.300">
    <property type="entry name" value="P-loop containing nucleotide triphosphate hydrolases"/>
    <property type="match status" value="2"/>
</dbReference>
<keyword evidence="12" id="KW-1185">Reference proteome</keyword>
<evidence type="ECO:0000256" key="3">
    <source>
        <dbReference type="ARBA" id="ARBA00022741"/>
    </source>
</evidence>
<dbReference type="GO" id="GO:0003677">
    <property type="term" value="F:DNA binding"/>
    <property type="evidence" value="ECO:0007669"/>
    <property type="project" value="UniProtKB-KW"/>
</dbReference>
<feature type="compositionally biased region" description="Basic and acidic residues" evidence="9">
    <location>
        <begin position="139"/>
        <end position="152"/>
    </location>
</feature>
<dbReference type="InterPro" id="IPR038718">
    <property type="entry name" value="SNF2-like_sf"/>
</dbReference>
<evidence type="ECO:0000256" key="2">
    <source>
        <dbReference type="ARBA" id="ARBA00007025"/>
    </source>
</evidence>
<reference evidence="11" key="1">
    <citation type="submission" date="2020-12" db="EMBL/GenBank/DDBJ databases">
        <title>Metabolic potential, ecology and presence of endohyphal bacteria is reflected in genomic diversity of Mucoromycotina.</title>
        <authorList>
            <person name="Muszewska A."/>
            <person name="Okrasinska A."/>
            <person name="Steczkiewicz K."/>
            <person name="Drgas O."/>
            <person name="Orlowska M."/>
            <person name="Perlinska-Lenart U."/>
            <person name="Aleksandrzak-Piekarczyk T."/>
            <person name="Szatraj K."/>
            <person name="Zielenkiewicz U."/>
            <person name="Pilsyk S."/>
            <person name="Malc E."/>
            <person name="Mieczkowski P."/>
            <person name="Kruszewska J.S."/>
            <person name="Biernat P."/>
            <person name="Pawlowska J."/>
        </authorList>
    </citation>
    <scope>NUCLEOTIDE SEQUENCE</scope>
    <source>
        <strain evidence="11">WA0000051536</strain>
    </source>
</reference>
<dbReference type="InterPro" id="IPR027417">
    <property type="entry name" value="P-loop_NTPase"/>
</dbReference>
<protein>
    <recommendedName>
        <fullName evidence="10">Helicase ATP-binding domain-containing protein</fullName>
    </recommendedName>
</protein>
<dbReference type="Proteomes" id="UP000612746">
    <property type="component" value="Unassembled WGS sequence"/>
</dbReference>
<proteinExistence type="inferred from homology"/>
<name>A0A8H7PPY6_9FUNG</name>
<dbReference type="GO" id="GO:0005524">
    <property type="term" value="F:ATP binding"/>
    <property type="evidence" value="ECO:0007669"/>
    <property type="project" value="UniProtKB-KW"/>
</dbReference>
<dbReference type="GO" id="GO:0005634">
    <property type="term" value="C:nucleus"/>
    <property type="evidence" value="ECO:0007669"/>
    <property type="project" value="UniProtKB-SubCell"/>
</dbReference>
<feature type="compositionally biased region" description="Polar residues" evidence="9">
    <location>
        <begin position="194"/>
        <end position="203"/>
    </location>
</feature>
<dbReference type="GO" id="GO:0004386">
    <property type="term" value="F:helicase activity"/>
    <property type="evidence" value="ECO:0007669"/>
    <property type="project" value="UniProtKB-KW"/>
</dbReference>
<feature type="region of interest" description="Disordered" evidence="9">
    <location>
        <begin position="1206"/>
        <end position="1238"/>
    </location>
</feature>
<keyword evidence="5" id="KW-0347">Helicase</keyword>
<accession>A0A8H7PPY6</accession>
<feature type="region of interest" description="Disordered" evidence="9">
    <location>
        <begin position="139"/>
        <end position="304"/>
    </location>
</feature>
<dbReference type="SUPFAM" id="SSF52540">
    <property type="entry name" value="P-loop containing nucleoside triphosphate hydrolases"/>
    <property type="match status" value="2"/>
</dbReference>
<evidence type="ECO:0000256" key="7">
    <source>
        <dbReference type="ARBA" id="ARBA00023125"/>
    </source>
</evidence>
<keyword evidence="8" id="KW-0539">Nucleus</keyword>
<dbReference type="InterPro" id="IPR049730">
    <property type="entry name" value="SNF2/RAD54-like_C"/>
</dbReference>
<feature type="compositionally biased region" description="Polar residues" evidence="9">
    <location>
        <begin position="1380"/>
        <end position="1390"/>
    </location>
</feature>
<dbReference type="PANTHER" id="PTHR45797">
    <property type="entry name" value="RAD54-LIKE"/>
    <property type="match status" value="1"/>
</dbReference>
<keyword evidence="7" id="KW-0238">DNA-binding</keyword>
<keyword evidence="3" id="KW-0547">Nucleotide-binding</keyword>
<dbReference type="PANTHER" id="PTHR45797:SF1">
    <property type="entry name" value="HELICASE ARIP4"/>
    <property type="match status" value="1"/>
</dbReference>
<feature type="compositionally biased region" description="Polar residues" evidence="9">
    <location>
        <begin position="231"/>
        <end position="249"/>
    </location>
</feature>
<evidence type="ECO:0000256" key="9">
    <source>
        <dbReference type="SAM" id="MobiDB-lite"/>
    </source>
</evidence>
<feature type="compositionally biased region" description="Basic and acidic residues" evidence="9">
    <location>
        <begin position="255"/>
        <end position="276"/>
    </location>
</feature>
<evidence type="ECO:0000256" key="5">
    <source>
        <dbReference type="ARBA" id="ARBA00022806"/>
    </source>
</evidence>
<feature type="compositionally biased region" description="Polar residues" evidence="9">
    <location>
        <begin position="1228"/>
        <end position="1238"/>
    </location>
</feature>
<evidence type="ECO:0000313" key="11">
    <source>
        <dbReference type="EMBL" id="KAG2177424.1"/>
    </source>
</evidence>
<dbReference type="SMART" id="SM00487">
    <property type="entry name" value="DEXDc"/>
    <property type="match status" value="1"/>
</dbReference>
<dbReference type="Pfam" id="PF00176">
    <property type="entry name" value="SNF2-rel_dom"/>
    <property type="match status" value="1"/>
</dbReference>
<feature type="compositionally biased region" description="Polar residues" evidence="9">
    <location>
        <begin position="1295"/>
        <end position="1311"/>
    </location>
</feature>
<dbReference type="Pfam" id="PF00271">
    <property type="entry name" value="Helicase_C"/>
    <property type="match status" value="1"/>
</dbReference>
<organism evidence="11 12">
    <name type="scientific">Umbelopsis vinacea</name>
    <dbReference type="NCBI Taxonomy" id="44442"/>
    <lineage>
        <taxon>Eukaryota</taxon>
        <taxon>Fungi</taxon>
        <taxon>Fungi incertae sedis</taxon>
        <taxon>Mucoromycota</taxon>
        <taxon>Mucoromycotina</taxon>
        <taxon>Umbelopsidomycetes</taxon>
        <taxon>Umbelopsidales</taxon>
        <taxon>Umbelopsidaceae</taxon>
        <taxon>Umbelopsis</taxon>
    </lineage>
</organism>
<evidence type="ECO:0000256" key="4">
    <source>
        <dbReference type="ARBA" id="ARBA00022801"/>
    </source>
</evidence>
<feature type="region of interest" description="Disordered" evidence="9">
    <location>
        <begin position="1295"/>
        <end position="1334"/>
    </location>
</feature>
<comment type="subcellular location">
    <subcellularLocation>
        <location evidence="1">Nucleus</location>
    </subcellularLocation>
</comment>
<gene>
    <name evidence="11" type="ORF">INT44_007935</name>
</gene>
<evidence type="ECO:0000256" key="8">
    <source>
        <dbReference type="ARBA" id="ARBA00023242"/>
    </source>
</evidence>
<dbReference type="InterPro" id="IPR044574">
    <property type="entry name" value="ARIP4-like"/>
</dbReference>
<dbReference type="Gene3D" id="3.40.50.10810">
    <property type="entry name" value="Tandem AAA-ATPase domain"/>
    <property type="match status" value="1"/>
</dbReference>
<dbReference type="InterPro" id="IPR000330">
    <property type="entry name" value="SNF2_N"/>
</dbReference>
<keyword evidence="6" id="KW-0067">ATP-binding</keyword>
<dbReference type="PROSITE" id="PS51192">
    <property type="entry name" value="HELICASE_ATP_BIND_1"/>
    <property type="match status" value="1"/>
</dbReference>
<feature type="region of interest" description="Disordered" evidence="9">
    <location>
        <begin position="1370"/>
        <end position="1390"/>
    </location>
</feature>
<evidence type="ECO:0000256" key="1">
    <source>
        <dbReference type="ARBA" id="ARBA00004123"/>
    </source>
</evidence>
<feature type="compositionally biased region" description="Acidic residues" evidence="9">
    <location>
        <begin position="446"/>
        <end position="461"/>
    </location>
</feature>
<evidence type="ECO:0000259" key="10">
    <source>
        <dbReference type="PROSITE" id="PS51192"/>
    </source>
</evidence>
<evidence type="ECO:0000256" key="6">
    <source>
        <dbReference type="ARBA" id="ARBA00022840"/>
    </source>
</evidence>
<dbReference type="EMBL" id="JAEPRA010000012">
    <property type="protein sequence ID" value="KAG2177424.1"/>
    <property type="molecule type" value="Genomic_DNA"/>
</dbReference>
<dbReference type="GO" id="GO:0016887">
    <property type="term" value="F:ATP hydrolysis activity"/>
    <property type="evidence" value="ECO:0007669"/>
    <property type="project" value="InterPro"/>
</dbReference>
<dbReference type="InterPro" id="IPR001650">
    <property type="entry name" value="Helicase_C-like"/>
</dbReference>
<feature type="domain" description="Helicase ATP-binding" evidence="10">
    <location>
        <begin position="555"/>
        <end position="749"/>
    </location>
</feature>
<comment type="caution">
    <text evidence="11">The sequence shown here is derived from an EMBL/GenBank/DDBJ whole genome shotgun (WGS) entry which is preliminary data.</text>
</comment>
<feature type="region of interest" description="Disordered" evidence="9">
    <location>
        <begin position="889"/>
        <end position="910"/>
    </location>
</feature>
<feature type="region of interest" description="Disordered" evidence="9">
    <location>
        <begin position="90"/>
        <end position="109"/>
    </location>
</feature>
<dbReference type="CDD" id="cd18793">
    <property type="entry name" value="SF2_C_SNF"/>
    <property type="match status" value="1"/>
</dbReference>
<dbReference type="InterPro" id="IPR014001">
    <property type="entry name" value="Helicase_ATP-bd"/>
</dbReference>
<evidence type="ECO:0000313" key="12">
    <source>
        <dbReference type="Proteomes" id="UP000612746"/>
    </source>
</evidence>